<evidence type="ECO:0000259" key="7">
    <source>
        <dbReference type="PROSITE" id="PS50011"/>
    </source>
</evidence>
<dbReference type="GO" id="GO:0016020">
    <property type="term" value="C:membrane"/>
    <property type="evidence" value="ECO:0007669"/>
    <property type="project" value="UniProtKB-SubCell"/>
</dbReference>
<comment type="caution">
    <text evidence="8">The sequence shown here is derived from an EMBL/GenBank/DDBJ whole genome shotgun (WGS) entry which is preliminary data.</text>
</comment>
<dbReference type="PROSITE" id="PS50011">
    <property type="entry name" value="PROTEIN_KINASE_DOM"/>
    <property type="match status" value="1"/>
</dbReference>
<evidence type="ECO:0000256" key="1">
    <source>
        <dbReference type="ARBA" id="ARBA00004167"/>
    </source>
</evidence>
<dbReference type="GO" id="GO:0033612">
    <property type="term" value="F:receptor serine/threonine kinase binding"/>
    <property type="evidence" value="ECO:0007669"/>
    <property type="project" value="TreeGrafter"/>
</dbReference>
<dbReference type="PANTHER" id="PTHR48056:SF71">
    <property type="entry name" value="LEUCINE-RICH REPEAT PROTEIN KINASE FAMILY PROTEIN"/>
    <property type="match status" value="1"/>
</dbReference>
<keyword evidence="2" id="KW-0433">Leucine-rich repeat</keyword>
<dbReference type="InterPro" id="IPR055414">
    <property type="entry name" value="LRR_R13L4/SHOC2-like"/>
</dbReference>
<evidence type="ECO:0000313" key="9">
    <source>
        <dbReference type="Proteomes" id="UP000796880"/>
    </source>
</evidence>
<dbReference type="SUPFAM" id="SSF56112">
    <property type="entry name" value="Protein kinase-like (PK-like)"/>
    <property type="match status" value="1"/>
</dbReference>
<dbReference type="InterPro" id="IPR003591">
    <property type="entry name" value="Leu-rich_rpt_typical-subtyp"/>
</dbReference>
<dbReference type="GO" id="GO:0005524">
    <property type="term" value="F:ATP binding"/>
    <property type="evidence" value="ECO:0007669"/>
    <property type="project" value="InterPro"/>
</dbReference>
<evidence type="ECO:0000256" key="3">
    <source>
        <dbReference type="ARBA" id="ARBA00022737"/>
    </source>
</evidence>
<evidence type="ECO:0000256" key="5">
    <source>
        <dbReference type="SAM" id="Phobius"/>
    </source>
</evidence>
<dbReference type="Gene3D" id="3.80.10.10">
    <property type="entry name" value="Ribonuclease Inhibitor"/>
    <property type="match status" value="2"/>
</dbReference>
<protein>
    <recommendedName>
        <fullName evidence="7">Protein kinase domain-containing protein</fullName>
    </recommendedName>
</protein>
<dbReference type="EMBL" id="VOIH02000010">
    <property type="protein sequence ID" value="KAF3435207.1"/>
    <property type="molecule type" value="Genomic_DNA"/>
</dbReference>
<evidence type="ECO:0000313" key="8">
    <source>
        <dbReference type="EMBL" id="KAF3435207.1"/>
    </source>
</evidence>
<evidence type="ECO:0000256" key="2">
    <source>
        <dbReference type="ARBA" id="ARBA00022614"/>
    </source>
</evidence>
<feature type="domain" description="Protein kinase" evidence="7">
    <location>
        <begin position="488"/>
        <end position="757"/>
    </location>
</feature>
<reference evidence="8" key="1">
    <citation type="submission" date="2020-03" db="EMBL/GenBank/DDBJ databases">
        <title>A high-quality chromosome-level genome assembly of a woody plant with both climbing and erect habits, Rhamnella rubrinervis.</title>
        <authorList>
            <person name="Lu Z."/>
            <person name="Yang Y."/>
            <person name="Zhu X."/>
            <person name="Sun Y."/>
        </authorList>
    </citation>
    <scope>NUCLEOTIDE SEQUENCE</scope>
    <source>
        <strain evidence="8">BYM</strain>
        <tissue evidence="8">Leaf</tissue>
    </source>
</reference>
<keyword evidence="9" id="KW-1185">Reference proteome</keyword>
<dbReference type="InterPro" id="IPR050647">
    <property type="entry name" value="Plant_LRR-RLKs"/>
</dbReference>
<dbReference type="InterPro" id="IPR001245">
    <property type="entry name" value="Ser-Thr/Tyr_kinase_cat_dom"/>
</dbReference>
<dbReference type="Pfam" id="PF07714">
    <property type="entry name" value="PK_Tyr_Ser-Thr"/>
    <property type="match status" value="1"/>
</dbReference>
<keyword evidence="5" id="KW-0812">Transmembrane</keyword>
<dbReference type="InterPro" id="IPR000719">
    <property type="entry name" value="Prot_kinase_dom"/>
</dbReference>
<accession>A0A8K0GN12</accession>
<dbReference type="Gene3D" id="1.10.510.10">
    <property type="entry name" value="Transferase(Phosphotransferase) domain 1"/>
    <property type="match status" value="1"/>
</dbReference>
<comment type="subcellular location">
    <subcellularLocation>
        <location evidence="1">Membrane</location>
        <topology evidence="1">Single-pass membrane protein</topology>
    </subcellularLocation>
</comment>
<dbReference type="FunFam" id="1.10.510.10:FF:000657">
    <property type="entry name" value="Putative inactive leucine-rich repeat receptor-like protein kinase"/>
    <property type="match status" value="1"/>
</dbReference>
<feature type="chain" id="PRO_5035419809" description="Protein kinase domain-containing protein" evidence="6">
    <location>
        <begin position="20"/>
        <end position="774"/>
    </location>
</feature>
<feature type="transmembrane region" description="Helical" evidence="5">
    <location>
        <begin position="397"/>
        <end position="422"/>
    </location>
</feature>
<dbReference type="SMART" id="SM00369">
    <property type="entry name" value="LRR_TYP"/>
    <property type="match status" value="4"/>
</dbReference>
<dbReference type="FunFam" id="3.80.10.10:FF:000380">
    <property type="entry name" value="Putative inactive leucine-rich repeat receptor-like protein kinase"/>
    <property type="match status" value="1"/>
</dbReference>
<dbReference type="Pfam" id="PF23598">
    <property type="entry name" value="LRR_14"/>
    <property type="match status" value="1"/>
</dbReference>
<proteinExistence type="predicted"/>
<dbReference type="Gene3D" id="3.30.200.20">
    <property type="entry name" value="Phosphorylase Kinase, domain 1"/>
    <property type="match status" value="1"/>
</dbReference>
<dbReference type="OrthoDB" id="676979at2759"/>
<keyword evidence="4" id="KW-0325">Glycoprotein</keyword>
<keyword evidence="5" id="KW-0472">Membrane</keyword>
<name>A0A8K0GN12_9ROSA</name>
<dbReference type="SUPFAM" id="SSF52058">
    <property type="entry name" value="L domain-like"/>
    <property type="match status" value="1"/>
</dbReference>
<evidence type="ECO:0000256" key="6">
    <source>
        <dbReference type="SAM" id="SignalP"/>
    </source>
</evidence>
<organism evidence="8 9">
    <name type="scientific">Rhamnella rubrinervis</name>
    <dbReference type="NCBI Taxonomy" id="2594499"/>
    <lineage>
        <taxon>Eukaryota</taxon>
        <taxon>Viridiplantae</taxon>
        <taxon>Streptophyta</taxon>
        <taxon>Embryophyta</taxon>
        <taxon>Tracheophyta</taxon>
        <taxon>Spermatophyta</taxon>
        <taxon>Magnoliopsida</taxon>
        <taxon>eudicotyledons</taxon>
        <taxon>Gunneridae</taxon>
        <taxon>Pentapetalae</taxon>
        <taxon>rosids</taxon>
        <taxon>fabids</taxon>
        <taxon>Rosales</taxon>
        <taxon>Rhamnaceae</taxon>
        <taxon>rhamnoid group</taxon>
        <taxon>Rhamneae</taxon>
        <taxon>Rhamnella</taxon>
    </lineage>
</organism>
<keyword evidence="5" id="KW-1133">Transmembrane helix</keyword>
<dbReference type="GO" id="GO:0004674">
    <property type="term" value="F:protein serine/threonine kinase activity"/>
    <property type="evidence" value="ECO:0007669"/>
    <property type="project" value="UniProtKB-EC"/>
</dbReference>
<dbReference type="InterPro" id="IPR032675">
    <property type="entry name" value="LRR_dom_sf"/>
</dbReference>
<keyword evidence="6" id="KW-0732">Signal</keyword>
<gene>
    <name evidence="8" type="ORF">FNV43_RR22294</name>
</gene>
<keyword evidence="3" id="KW-0677">Repeat</keyword>
<dbReference type="FunFam" id="3.80.10.10:FF:000155">
    <property type="entry name" value="Putative inactive leucine-rich repeat receptor-like protein kinase"/>
    <property type="match status" value="1"/>
</dbReference>
<feature type="signal peptide" evidence="6">
    <location>
        <begin position="1"/>
        <end position="19"/>
    </location>
</feature>
<dbReference type="InterPro" id="IPR011009">
    <property type="entry name" value="Kinase-like_dom_sf"/>
</dbReference>
<evidence type="ECO:0000256" key="4">
    <source>
        <dbReference type="ARBA" id="ARBA00023180"/>
    </source>
</evidence>
<dbReference type="Proteomes" id="UP000796880">
    <property type="component" value="Unassembled WGS sequence"/>
</dbReference>
<sequence length="774" mass="85650">MLKHCSMGRFELCIVLVLSEVLFLPFTHELQTSQGQVLMQIRKHLEYPSALRSWESYFGDLCNLPSTEHMSITCQESAVTELKIMGDKILKMGDFNGFAVPNQTLSETFSMDSFVTTLSRLPSLRVLSLVSLGIWGPLPDKIHRLSELELLDLSSNFIFGSVPAKVSTLVKLHTLTLDGNYFNDTVPDWLDSFSNLTILSLKSNRFKGQFPNSICRIKMLTAISVSHNELSGKLPGLSTLTSLHVLDLRENHLDSELPVMPKGLVTALLSKNSFSGEIPEHFGDLGQLQHLDLSFNYLSGVPLSALFSLPNVSYLNLASNKLSGSLPDQLNCGDKLGFVDISSNRLIGGLPSCLYTSDNRVVKFDGNCLSIDSQHQNHGSYCKEAIIRRKQSRGTEFMVLVAAIIGSILVIGFFALGIFFLYKRNRARRTYEQHILPKAVQANSPSGVCSELITNARFISQAVKAGTQGSPVCRLFSYEELREATNNFDMSTFMGDGTAGQLYKGKLESGVYVAIRSMAFTKKSSVQNLKVRLDWLSKLHHQHLVSFLGYCILSGGQDDPSGNKVFLIYEYVPNGNYRTYLSENCPEKVLKWSDRLTILIGVAKAVHFLHTGVIPGSFNNRLKTNNILLDEHQIAKLSDYGISVITEEIEKLEVKGEGSKSGHRKQPLGDDVYNFGFVLLESLVGPIVSGKGETFLLNEMASFGSQDSRKRIVDPVVLTTCSQESLSIVVSITKKCISPEPSTRPSFEDVLWNLQYAAQVQATADADQKSDSTS</sequence>
<dbReference type="AlphaFoldDB" id="A0A8K0GN12"/>
<dbReference type="PANTHER" id="PTHR48056">
    <property type="entry name" value="LRR RECEPTOR-LIKE SERINE/THREONINE-PROTEIN KINASE-RELATED"/>
    <property type="match status" value="1"/>
</dbReference>